<dbReference type="InterPro" id="IPR012334">
    <property type="entry name" value="Pectin_lyas_fold"/>
</dbReference>
<comment type="caution">
    <text evidence="1">The sequence shown here is derived from an EMBL/GenBank/DDBJ whole genome shotgun (WGS) entry which is preliminary data.</text>
</comment>
<proteinExistence type="predicted"/>
<gene>
    <name evidence="1" type="ORF">BN580_00211</name>
</gene>
<name>R6U4B6_9BACT</name>
<accession>R6U4B6</accession>
<sequence length="586" mass="65702">MKKQKRINLADLGIIPGTEEDFTEKINKIIEQNDEPCTYVFQKGIYRFFASKGTQAKYSLCNTDRNTYRTLTLQIKNKKKITFDGNGSKFLFAGNTQPITLDSSANICLKNFTIDWEKPLVAEGIVFAKTPDYLDLRIDQTLFPCFVSNFCLNFDIGDNETSMLIFAGHTIYDGNSLSVARNTADSLFFSSVEKISKDIFRLYTANRLSNDLAISIGDIVVLRHGKRLHAAVFAENCEFLKLNNIKIHSAPGIGILFQFCHGIHLDQLSIHPNQNLGRMVSCTRDDGIQAVNCRGSILIENCNFFGLQDSPVNIHGSNITVDNQASPNSLIGSGKRPHFLWAKPNDRISIVNNLSYETVYTAEVEQYAVYDDDACVVSFKKPIASLPYNNRHYSLENADNTPAVTIRNCHFGSCRARGLLVCTPKPVLIEENYFESSGSAILLHGDYSTYYESGACRDVTIRKNIFTDLCCLSQYENCLAVVNISPQVSRPMLTAPYHQNITIEDNVFSSPGTPIIYAFDAGNLSFCRNKIFRSGRIATLTDRPLYLFAVCSDLLFKDNTEIGQFHAPTIRKITCTSRKESNNNDQ</sequence>
<dbReference type="SMART" id="SM00710">
    <property type="entry name" value="PbH1"/>
    <property type="match status" value="5"/>
</dbReference>
<protein>
    <submittedName>
        <fullName evidence="1">Putative Alpha-1 3-galactosidase B</fullName>
    </submittedName>
</protein>
<dbReference type="InterPro" id="IPR006626">
    <property type="entry name" value="PbH1"/>
</dbReference>
<dbReference type="Proteomes" id="UP000017938">
    <property type="component" value="Unassembled WGS sequence"/>
</dbReference>
<dbReference type="SUPFAM" id="SSF51126">
    <property type="entry name" value="Pectin lyase-like"/>
    <property type="match status" value="1"/>
</dbReference>
<evidence type="ECO:0000313" key="1">
    <source>
        <dbReference type="EMBL" id="CDC76904.1"/>
    </source>
</evidence>
<dbReference type="InterPro" id="IPR011050">
    <property type="entry name" value="Pectin_lyase_fold/virulence"/>
</dbReference>
<dbReference type="Gene3D" id="2.160.20.10">
    <property type="entry name" value="Single-stranded right-handed beta-helix, Pectin lyase-like"/>
    <property type="match status" value="2"/>
</dbReference>
<dbReference type="STRING" id="1263015.BN580_00211"/>
<organism evidence="1 2">
    <name type="scientific">Candidatus Colimorpha enterica</name>
    <dbReference type="NCBI Taxonomy" id="3083063"/>
    <lineage>
        <taxon>Bacteria</taxon>
        <taxon>Pseudomonadati</taxon>
        <taxon>Bacteroidota</taxon>
        <taxon>Bacteroidia</taxon>
        <taxon>Bacteroidales</taxon>
        <taxon>Candidatus Colimorpha</taxon>
    </lineage>
</organism>
<dbReference type="EMBL" id="CBFW010000405">
    <property type="protein sequence ID" value="CDC76904.1"/>
    <property type="molecule type" value="Genomic_DNA"/>
</dbReference>
<dbReference type="AlphaFoldDB" id="R6U4B6"/>
<reference evidence="1" key="1">
    <citation type="submission" date="2012-11" db="EMBL/GenBank/DDBJ databases">
        <title>Dependencies among metagenomic species, viruses, plasmids and units of genetic variation.</title>
        <authorList>
            <person name="Nielsen H.B."/>
            <person name="Almeida M."/>
            <person name="Juncker A.S."/>
            <person name="Rasmussen S."/>
            <person name="Li J."/>
            <person name="Sunagawa S."/>
            <person name="Plichta D."/>
            <person name="Gautier L."/>
            <person name="Le Chatelier E."/>
            <person name="Peletier E."/>
            <person name="Bonde I."/>
            <person name="Nielsen T."/>
            <person name="Manichanh C."/>
            <person name="Arumugam M."/>
            <person name="Batto J."/>
            <person name="Santos M.B.Q.D."/>
            <person name="Blom N."/>
            <person name="Borruel N."/>
            <person name="Burgdorf K.S."/>
            <person name="Boumezbeur F."/>
            <person name="Casellas F."/>
            <person name="Dore J."/>
            <person name="Guarner F."/>
            <person name="Hansen T."/>
            <person name="Hildebrand F."/>
            <person name="Kaas R.S."/>
            <person name="Kennedy S."/>
            <person name="Kristiansen K."/>
            <person name="Kultima J.R."/>
            <person name="Leonard P."/>
            <person name="Levenez F."/>
            <person name="Lund O."/>
            <person name="Moumen B."/>
            <person name="Le Paslier D."/>
            <person name="Pons N."/>
            <person name="Pedersen O."/>
            <person name="Prifti E."/>
            <person name="Qin J."/>
            <person name="Raes J."/>
            <person name="Tap J."/>
            <person name="Tims S."/>
            <person name="Ussery D.W."/>
            <person name="Yamada T."/>
            <person name="MetaHit consortium"/>
            <person name="Renault P."/>
            <person name="Sicheritz-Ponten T."/>
            <person name="Bork P."/>
            <person name="Wang J."/>
            <person name="Brunak S."/>
            <person name="Ehrlich S.D."/>
        </authorList>
    </citation>
    <scope>NUCLEOTIDE SEQUENCE [LARGE SCALE GENOMIC DNA]</scope>
</reference>
<evidence type="ECO:0000313" key="2">
    <source>
        <dbReference type="Proteomes" id="UP000017938"/>
    </source>
</evidence>